<dbReference type="OrthoDB" id="9779889at2"/>
<sequence>MIKNYYQILGVPRDASPDQIKRAAQAKAAEITQAYAILKEPKQRDMHDAELNTFDRRIRLIKQRNHLLYALLPLIGYLLMAGFIYYVPLQVLHHIADTSAQAGAAINLTQKMADILENYIPFIAVLLVCIGGLVAIGRFVWIRGDGYDK</sequence>
<dbReference type="Proteomes" id="UP000234271">
    <property type="component" value="Chromosome"/>
</dbReference>
<name>A0A2N9YBN0_9GAMM</name>
<organism evidence="4 5">
    <name type="scientific">Beggiatoa leptomitoformis</name>
    <dbReference type="NCBI Taxonomy" id="288004"/>
    <lineage>
        <taxon>Bacteria</taxon>
        <taxon>Pseudomonadati</taxon>
        <taxon>Pseudomonadota</taxon>
        <taxon>Gammaproteobacteria</taxon>
        <taxon>Thiotrichales</taxon>
        <taxon>Thiotrichaceae</taxon>
        <taxon>Beggiatoa</taxon>
    </lineage>
</organism>
<proteinExistence type="predicted"/>
<dbReference type="InterPro" id="IPR036869">
    <property type="entry name" value="J_dom_sf"/>
</dbReference>
<keyword evidence="1" id="KW-0143">Chaperone</keyword>
<evidence type="ECO:0000313" key="4">
    <source>
        <dbReference type="EMBL" id="AUI67839.1"/>
    </source>
</evidence>
<evidence type="ECO:0000256" key="1">
    <source>
        <dbReference type="ARBA" id="ARBA00023186"/>
    </source>
</evidence>
<dbReference type="SMART" id="SM00271">
    <property type="entry name" value="DnaJ"/>
    <property type="match status" value="1"/>
</dbReference>
<evidence type="ECO:0000313" key="5">
    <source>
        <dbReference type="Proteomes" id="UP000234271"/>
    </source>
</evidence>
<dbReference type="CDD" id="cd06257">
    <property type="entry name" value="DnaJ"/>
    <property type="match status" value="1"/>
</dbReference>
<dbReference type="KEGG" id="blep:AL038_02635"/>
<dbReference type="RefSeq" id="WP_062148607.1">
    <property type="nucleotide sequence ID" value="NZ_CP012373.2"/>
</dbReference>
<dbReference type="InterPro" id="IPR001623">
    <property type="entry name" value="DnaJ_domain"/>
</dbReference>
<protein>
    <recommendedName>
        <fullName evidence="3">J domain-containing protein</fullName>
    </recommendedName>
</protein>
<dbReference type="SUPFAM" id="SSF46565">
    <property type="entry name" value="Chaperone J-domain"/>
    <property type="match status" value="1"/>
</dbReference>
<dbReference type="EMBL" id="CP018889">
    <property type="protein sequence ID" value="AUI67839.1"/>
    <property type="molecule type" value="Genomic_DNA"/>
</dbReference>
<feature type="transmembrane region" description="Helical" evidence="2">
    <location>
        <begin position="66"/>
        <end position="87"/>
    </location>
</feature>
<dbReference type="AlphaFoldDB" id="A0A2N9YBN0"/>
<evidence type="ECO:0000256" key="2">
    <source>
        <dbReference type="SAM" id="Phobius"/>
    </source>
</evidence>
<keyword evidence="2" id="KW-0812">Transmembrane</keyword>
<keyword evidence="2" id="KW-1133">Transmembrane helix</keyword>
<dbReference type="STRING" id="288004.AL038_02635"/>
<gene>
    <name evidence="4" type="ORF">BLE401_03410</name>
</gene>
<feature type="domain" description="J" evidence="3">
    <location>
        <begin position="3"/>
        <end position="43"/>
    </location>
</feature>
<reference evidence="5" key="1">
    <citation type="submission" date="2016-12" db="EMBL/GenBank/DDBJ databases">
        <title>Complete Genome Sequence of Beggiatoa leptomitiformis D-401.</title>
        <authorList>
            <person name="Fomenkov A."/>
            <person name="Vincze T."/>
            <person name="Grabovich M."/>
            <person name="Anton B.P."/>
            <person name="Dubinina G."/>
            <person name="Orlova M."/>
            <person name="Belousova E."/>
            <person name="Roberts R.J."/>
        </authorList>
    </citation>
    <scope>NUCLEOTIDE SEQUENCE [LARGE SCALE GENOMIC DNA]</scope>
    <source>
        <strain evidence="5">D-401</strain>
    </source>
</reference>
<keyword evidence="5" id="KW-1185">Reference proteome</keyword>
<evidence type="ECO:0000259" key="3">
    <source>
        <dbReference type="SMART" id="SM00271"/>
    </source>
</evidence>
<dbReference type="Gene3D" id="1.10.287.110">
    <property type="entry name" value="DnaJ domain"/>
    <property type="match status" value="1"/>
</dbReference>
<accession>A0A2N9YBN0</accession>
<keyword evidence="2" id="KW-0472">Membrane</keyword>
<feature type="transmembrane region" description="Helical" evidence="2">
    <location>
        <begin position="119"/>
        <end position="141"/>
    </location>
</feature>